<dbReference type="Proteomes" id="UP001374893">
    <property type="component" value="Chromosome"/>
</dbReference>
<keyword evidence="2" id="KW-0732">Signal</keyword>
<dbReference type="Pfam" id="PF13385">
    <property type="entry name" value="Laminin_G_3"/>
    <property type="match status" value="2"/>
</dbReference>
<dbReference type="SUPFAM" id="SSF49899">
    <property type="entry name" value="Concanavalin A-like lectins/glucanases"/>
    <property type="match status" value="2"/>
</dbReference>
<evidence type="ECO:0000313" key="4">
    <source>
        <dbReference type="EMBL" id="BCX48667.1"/>
    </source>
</evidence>
<dbReference type="Gene3D" id="2.60.120.200">
    <property type="match status" value="2"/>
</dbReference>
<proteinExistence type="predicted"/>
<reference evidence="4 5" key="1">
    <citation type="submission" date="2021-06" db="EMBL/GenBank/DDBJ databases">
        <title>Complete genome of Haloferula helveola possessing various polysaccharide degrading enzymes.</title>
        <authorList>
            <person name="Takami H."/>
            <person name="Huang C."/>
            <person name="Hamasaki K."/>
        </authorList>
    </citation>
    <scope>NUCLEOTIDE SEQUENCE [LARGE SCALE GENOMIC DNA]</scope>
    <source>
        <strain evidence="4 5">CN-1</strain>
    </source>
</reference>
<dbReference type="PANTHER" id="PTHR31988:SF19">
    <property type="entry name" value="9-O-ACETYL-N-ACETYLNEURAMINIC ACID DEACETYLASE-RELATED"/>
    <property type="match status" value="1"/>
</dbReference>
<evidence type="ECO:0000259" key="3">
    <source>
        <dbReference type="Pfam" id="PF03629"/>
    </source>
</evidence>
<dbReference type="InterPro" id="IPR052940">
    <property type="entry name" value="Carb_Esterase_6"/>
</dbReference>
<evidence type="ECO:0000256" key="2">
    <source>
        <dbReference type="SAM" id="SignalP"/>
    </source>
</evidence>
<evidence type="ECO:0000256" key="1">
    <source>
        <dbReference type="ARBA" id="ARBA00022801"/>
    </source>
</evidence>
<feature type="signal peptide" evidence="2">
    <location>
        <begin position="1"/>
        <end position="21"/>
    </location>
</feature>
<feature type="chain" id="PRO_5045232775" description="Sialate O-acetylesterase domain-containing protein" evidence="2">
    <location>
        <begin position="22"/>
        <end position="1121"/>
    </location>
</feature>
<dbReference type="RefSeq" id="WP_338684992.1">
    <property type="nucleotide sequence ID" value="NZ_AP024702.1"/>
</dbReference>
<keyword evidence="5" id="KW-1185">Reference proteome</keyword>
<evidence type="ECO:0000313" key="5">
    <source>
        <dbReference type="Proteomes" id="UP001374893"/>
    </source>
</evidence>
<name>A0ABM7RGZ3_9BACT</name>
<dbReference type="EMBL" id="AP024702">
    <property type="protein sequence ID" value="BCX48667.1"/>
    <property type="molecule type" value="Genomic_DNA"/>
</dbReference>
<feature type="domain" description="Sialate O-acetylesterase" evidence="3">
    <location>
        <begin position="801"/>
        <end position="1036"/>
    </location>
</feature>
<dbReference type="Gene3D" id="3.40.50.1110">
    <property type="entry name" value="SGNH hydrolase"/>
    <property type="match status" value="1"/>
</dbReference>
<protein>
    <recommendedName>
        <fullName evidence="3">Sialate O-acetylesterase domain-containing protein</fullName>
    </recommendedName>
</protein>
<dbReference type="PANTHER" id="PTHR31988">
    <property type="entry name" value="ESTERASE, PUTATIVE (DUF303)-RELATED"/>
    <property type="match status" value="1"/>
</dbReference>
<dbReference type="SUPFAM" id="SSF52266">
    <property type="entry name" value="SGNH hydrolase"/>
    <property type="match status" value="1"/>
</dbReference>
<dbReference type="InterPro" id="IPR005181">
    <property type="entry name" value="SASA"/>
</dbReference>
<gene>
    <name evidence="4" type="ORF">HAHE_25750</name>
</gene>
<dbReference type="InterPro" id="IPR013320">
    <property type="entry name" value="ConA-like_dom_sf"/>
</dbReference>
<keyword evidence="1" id="KW-0378">Hydrolase</keyword>
<accession>A0ABM7RGZ3</accession>
<organism evidence="4 5">
    <name type="scientific">Haloferula helveola</name>
    <dbReference type="NCBI Taxonomy" id="490095"/>
    <lineage>
        <taxon>Bacteria</taxon>
        <taxon>Pseudomonadati</taxon>
        <taxon>Verrucomicrobiota</taxon>
        <taxon>Verrucomicrobiia</taxon>
        <taxon>Verrucomicrobiales</taxon>
        <taxon>Verrucomicrobiaceae</taxon>
        <taxon>Haloferula</taxon>
    </lineage>
</organism>
<dbReference type="InterPro" id="IPR036514">
    <property type="entry name" value="SGNH_hydro_sf"/>
</dbReference>
<sequence length="1121" mass="115855">MKKLHVLSSGLAALCVSTASAGLLAHYPFDSDFTDSTGASNDLTAGNGTPVITNTVGEYVFGGGALDLSRAESEWLAPTTDFSFSTSDSWTVSFWAKRRAGAAAPTGMVVGDNTTTDSFIWLPDNSSVVQGLRFRPVGVGTSNNNDYSTGHDTDFHHWVVIADGTGTIRVYRDNADLGTRTPSGGSDFDIKAVGSGYTGSNQIFDGQIDELYIFDEALDVATVGELFSGSYGATDSTPPTLVGSDIVDGGGGAAVIENGLVTYTVTFSEEMTAPTVDTTDFGDAGTSGVNILSVTQVSPAVFEVLVSPTSTGTLQLQVNPGAVLTDGAGNALDTASAIIDDTSIQVDPGAVLPGVIGYYSFDSGFGDDSGNGNHLVVGDGTPTITTTAGEHVFGGGALDLDSATSNQEFLDLISPLSFGASDPWSVSFWVRRRAGSDDRQGMVLGDTTNTTDFIWATNSTSQVQGLRFRDDLGGNADFGDYPDDGSYHHWVVISDGAGTITAYRDNVAQTDVFQGGAFAITSVGHAYSATTFSMNGQIDELYIFDNAIDSAKVNELFTGVPDTDPPTLSAGGFVDDQSGGPVLVGDLVTYTVTFSEDMDDSTVTAADFGNAGSSTLSIGAVIETSPGVFTVEVTPTSAGTLQLQVNVGAVLADPSGNELDTLAAIADATVITVDSPDTTPPTLGAGDFSDDQGGGPVTVGTTVTFTISFSEDMDESTVDAADFGNAGTATISIGAISEVSPGVFTVEVTPTTAGTLQLEVVASATLDDAAGNPLDTGSAITSATSITVEDLPGPADIRRIHVFLLGGQSNADGRADPSGLPTSPVDLQQPQADVDFYENEAGGLTTLRPLSQFGPEVTLGRKLADNLGGDPDTRVAIIKYASGGTDLYSDWVAGGDATTTGDGPLYVGFQNVVTAGLSALASAYPNAVIEVSGMLWVQGERDAGSSEAANYETNLTNFIADIRLTYGSGLWFVVSRLSSGQTAVNAGGLATVRAAQDAVAAADSLTALLDTDGFGMKTDNLHFDATGQQQIGNGAAMWLLDFWPFLEPLEFTPQPGGGFEIVVNQAFDGFVYTLEGNPDLQPVNWAEIETLPPTGSSVTFSHTPAPGADREFYRVTRAMAP</sequence>
<dbReference type="Pfam" id="PF03629">
    <property type="entry name" value="SASA"/>
    <property type="match status" value="1"/>
</dbReference>